<dbReference type="AlphaFoldDB" id="A0A834T1N2"/>
<dbReference type="OrthoDB" id="1751999at2759"/>
<name>A0A834T1N2_9FABA</name>
<dbReference type="GO" id="GO:0004866">
    <property type="term" value="F:endopeptidase inhibitor activity"/>
    <property type="evidence" value="ECO:0007669"/>
    <property type="project" value="InterPro"/>
</dbReference>
<keyword evidence="1" id="KW-0732">Signal</keyword>
<dbReference type="Pfam" id="PF13456">
    <property type="entry name" value="RVT_3"/>
    <property type="match status" value="1"/>
</dbReference>
<comment type="caution">
    <text evidence="3">The sequence shown here is derived from an EMBL/GenBank/DDBJ whole genome shotgun (WGS) entry which is preliminary data.</text>
</comment>
<dbReference type="PANTHER" id="PTHR47723">
    <property type="entry name" value="OS05G0353850 PROTEIN"/>
    <property type="match status" value="1"/>
</dbReference>
<dbReference type="InterPro" id="IPR002156">
    <property type="entry name" value="RNaseH_domain"/>
</dbReference>
<proteinExistence type="predicted"/>
<accession>A0A834T1N2</accession>
<dbReference type="Pfam" id="PF00197">
    <property type="entry name" value="Kunitz_legume"/>
    <property type="match status" value="1"/>
</dbReference>
<evidence type="ECO:0000259" key="2">
    <source>
        <dbReference type="Pfam" id="PF13456"/>
    </source>
</evidence>
<dbReference type="SMART" id="SM00452">
    <property type="entry name" value="STI"/>
    <property type="match status" value="1"/>
</dbReference>
<reference evidence="3" key="1">
    <citation type="submission" date="2020-09" db="EMBL/GenBank/DDBJ databases">
        <title>Genome-Enabled Discovery of Anthraquinone Biosynthesis in Senna tora.</title>
        <authorList>
            <person name="Kang S.-H."/>
            <person name="Pandey R.P."/>
            <person name="Lee C.-M."/>
            <person name="Sim J.-S."/>
            <person name="Jeong J.-T."/>
            <person name="Choi B.-S."/>
            <person name="Jung M."/>
            <person name="Ginzburg D."/>
            <person name="Zhao K."/>
            <person name="Won S.Y."/>
            <person name="Oh T.-J."/>
            <person name="Yu Y."/>
            <person name="Kim N.-H."/>
            <person name="Lee O.R."/>
            <person name="Lee T.-H."/>
            <person name="Bashyal P."/>
            <person name="Kim T.-S."/>
            <person name="Lee W.-H."/>
            <person name="Kawkins C."/>
            <person name="Kim C.-K."/>
            <person name="Kim J.S."/>
            <person name="Ahn B.O."/>
            <person name="Rhee S.Y."/>
            <person name="Sohng J.K."/>
        </authorList>
    </citation>
    <scope>NUCLEOTIDE SEQUENCE</scope>
    <source>
        <tissue evidence="3">Leaf</tissue>
    </source>
</reference>
<dbReference type="PANTHER" id="PTHR47723:SF19">
    <property type="entry name" value="POLYNUCLEOTIDYL TRANSFERASE, RIBONUCLEASE H-LIKE SUPERFAMILY PROTEIN"/>
    <property type="match status" value="1"/>
</dbReference>
<organism evidence="3 4">
    <name type="scientific">Senna tora</name>
    <dbReference type="NCBI Taxonomy" id="362788"/>
    <lineage>
        <taxon>Eukaryota</taxon>
        <taxon>Viridiplantae</taxon>
        <taxon>Streptophyta</taxon>
        <taxon>Embryophyta</taxon>
        <taxon>Tracheophyta</taxon>
        <taxon>Spermatophyta</taxon>
        <taxon>Magnoliopsida</taxon>
        <taxon>eudicotyledons</taxon>
        <taxon>Gunneridae</taxon>
        <taxon>Pentapetalae</taxon>
        <taxon>rosids</taxon>
        <taxon>fabids</taxon>
        <taxon>Fabales</taxon>
        <taxon>Fabaceae</taxon>
        <taxon>Caesalpinioideae</taxon>
        <taxon>Cassia clade</taxon>
        <taxon>Senna</taxon>
    </lineage>
</organism>
<dbReference type="InterPro" id="IPR002160">
    <property type="entry name" value="Prot_inh_Kunz-lg"/>
</dbReference>
<feature type="chain" id="PRO_5032936408" evidence="1">
    <location>
        <begin position="32"/>
        <end position="478"/>
    </location>
</feature>
<dbReference type="GO" id="GO:0003676">
    <property type="term" value="F:nucleic acid binding"/>
    <property type="evidence" value="ECO:0007669"/>
    <property type="project" value="InterPro"/>
</dbReference>
<dbReference type="InterPro" id="IPR053151">
    <property type="entry name" value="RNase_H-like"/>
</dbReference>
<feature type="signal peptide" evidence="1">
    <location>
        <begin position="1"/>
        <end position="31"/>
    </location>
</feature>
<dbReference type="SUPFAM" id="SSF53098">
    <property type="entry name" value="Ribonuclease H-like"/>
    <property type="match status" value="1"/>
</dbReference>
<evidence type="ECO:0000313" key="4">
    <source>
        <dbReference type="Proteomes" id="UP000634136"/>
    </source>
</evidence>
<dbReference type="Proteomes" id="UP000634136">
    <property type="component" value="Unassembled WGS sequence"/>
</dbReference>
<dbReference type="GO" id="GO:0004523">
    <property type="term" value="F:RNA-DNA hybrid ribonuclease activity"/>
    <property type="evidence" value="ECO:0007669"/>
    <property type="project" value="InterPro"/>
</dbReference>
<gene>
    <name evidence="3" type="ORF">G2W53_034303</name>
</gene>
<protein>
    <submittedName>
        <fullName evidence="3">Kunitz-type trypsin inhibitor-like 2 protein</fullName>
    </submittedName>
</protein>
<dbReference type="PRINTS" id="PR00291">
    <property type="entry name" value="KUNITZINHBTR"/>
</dbReference>
<dbReference type="InterPro" id="IPR036397">
    <property type="entry name" value="RNaseH_sf"/>
</dbReference>
<dbReference type="SUPFAM" id="SSF50386">
    <property type="entry name" value="STI-like"/>
    <property type="match status" value="1"/>
</dbReference>
<dbReference type="CDD" id="cd06222">
    <property type="entry name" value="RNase_H_like"/>
    <property type="match status" value="1"/>
</dbReference>
<dbReference type="Gene3D" id="3.30.420.10">
    <property type="entry name" value="Ribonuclease H-like superfamily/Ribonuclease H"/>
    <property type="match status" value="1"/>
</dbReference>
<evidence type="ECO:0000313" key="3">
    <source>
        <dbReference type="EMBL" id="KAF7813327.1"/>
    </source>
</evidence>
<dbReference type="Gene3D" id="2.80.10.50">
    <property type="match status" value="1"/>
</dbReference>
<keyword evidence="4" id="KW-1185">Reference proteome</keyword>
<dbReference type="EMBL" id="JAAIUW010000010">
    <property type="protein sequence ID" value="KAF7813327.1"/>
    <property type="molecule type" value="Genomic_DNA"/>
</dbReference>
<dbReference type="InterPro" id="IPR044730">
    <property type="entry name" value="RNase_H-like_dom_plant"/>
</dbReference>
<evidence type="ECO:0000256" key="1">
    <source>
        <dbReference type="SAM" id="SignalP"/>
    </source>
</evidence>
<dbReference type="InterPro" id="IPR011065">
    <property type="entry name" value="Kunitz_inhibitor_STI-like_sf"/>
</dbReference>
<feature type="domain" description="RNase H type-1" evidence="2">
    <location>
        <begin position="325"/>
        <end position="445"/>
    </location>
</feature>
<dbReference type="InterPro" id="IPR012337">
    <property type="entry name" value="RNaseH-like_sf"/>
</dbReference>
<sequence length="478" mass="53304">MKLVKMAPRALFFFFFFLLLALFATKLPILASSDQNVVDAFGQPIFASKQYYIISAIFDAGAGGGVKPGNSTNESSEPSGTICPLSVIQDNSDVENGEPVTFTIIPKLPLAGPAQGRISTGTELGIAFAEKPECAESSEWAVFAGLSNRSWVGIGDPKAHPEEELVGGFFKIEKSGLSLSYKLVFCPTETTSVNTEGLCSDVGIDNKNGVRRLVLDGDSVFHVIFLNVLEAKEWIKLNLSNFFNKNRIKDWGSFFGTACWLIWKQRNDWLFNNKHNRGLSLLPQIEYYYNELAEVAHIKRANQNWVVNPFEGWSPPAEGRIKLKTDGSYLEATDAISCGGILRDNKGTWNLAFARNLGKGNSLQAELWGIYFGLEIAWNENFRCVDVETDSVLALQLVSDAPLSGHPLHQIIAKIQELMRRSWDIRIRHVDRDRNSVADCLAKFAHSLNFVPQVYKDPLPICRNVYEMDLRKLGFLPV</sequence>